<protein>
    <recommendedName>
        <fullName evidence="2">Developmental regulatory protein wetA</fullName>
    </recommendedName>
</protein>
<reference evidence="10" key="3">
    <citation type="journal article" date="2022" name="bioRxiv">
        <title>A global pangenome for the wheat fungal pathogen Pyrenophora tritici-repentis and prediction of effector protein structural homology.</title>
        <authorList>
            <person name="Moolhuijzen P."/>
            <person name="See P.T."/>
            <person name="Shi G."/>
            <person name="Powell H.R."/>
            <person name="Cockram J."/>
            <person name="Jorgensen L.N."/>
            <person name="Benslimane H."/>
            <person name="Strelkov S.E."/>
            <person name="Turner J."/>
            <person name="Liu Z."/>
            <person name="Moffat C.S."/>
        </authorList>
    </citation>
    <scope>NUCLEOTIDE SEQUENCE</scope>
    <source>
        <strain evidence="10">86-124</strain>
    </source>
</reference>
<keyword evidence="5" id="KW-0010">Activator</keyword>
<feature type="compositionally biased region" description="Basic residues" evidence="8">
    <location>
        <begin position="431"/>
        <end position="456"/>
    </location>
</feature>
<feature type="compositionally biased region" description="Polar residues" evidence="8">
    <location>
        <begin position="132"/>
        <end position="149"/>
    </location>
</feature>
<reference evidence="10" key="2">
    <citation type="submission" date="2021-05" db="EMBL/GenBank/DDBJ databases">
        <authorList>
            <person name="Moolhuijzen P.M."/>
            <person name="Moffat C.S."/>
        </authorList>
    </citation>
    <scope>NUCLEOTIDE SEQUENCE</scope>
    <source>
        <strain evidence="10">86-124</strain>
    </source>
</reference>
<evidence type="ECO:0000256" key="7">
    <source>
        <dbReference type="ARBA" id="ARBA00023321"/>
    </source>
</evidence>
<dbReference type="InterPro" id="IPR040112">
    <property type="entry name" value="WetA"/>
</dbReference>
<dbReference type="AlphaFoldDB" id="A0A2W1EQX4"/>
<evidence type="ECO:0000256" key="6">
    <source>
        <dbReference type="ARBA" id="ARBA00023163"/>
    </source>
</evidence>
<evidence type="ECO:0000313" key="11">
    <source>
        <dbReference type="Proteomes" id="UP000245464"/>
    </source>
</evidence>
<dbReference type="Proteomes" id="UP000249757">
    <property type="component" value="Unassembled WGS sequence"/>
</dbReference>
<reference evidence="9 11" key="1">
    <citation type="journal article" date="2018" name="BMC Genomics">
        <title>Comparative genomics of the wheat fungal pathogen Pyrenophora tritici-repentis reveals chromosomal variations and genome plasticity.</title>
        <authorList>
            <person name="Moolhuijzen P."/>
            <person name="See P.T."/>
            <person name="Hane J.K."/>
            <person name="Shi G."/>
            <person name="Liu Z."/>
            <person name="Oliver R.P."/>
            <person name="Moffat C.S."/>
        </authorList>
    </citation>
    <scope>NUCLEOTIDE SEQUENCE [LARGE SCALE GENOMIC DNA]</scope>
    <source>
        <strain evidence="9">M4</strain>
    </source>
</reference>
<dbReference type="Proteomes" id="UP000245464">
    <property type="component" value="Chromosome 1"/>
</dbReference>
<keyword evidence="4" id="KW-0805">Transcription regulation</keyword>
<evidence type="ECO:0000256" key="2">
    <source>
        <dbReference type="ARBA" id="ARBA00015342"/>
    </source>
</evidence>
<accession>A0A2W1EQX4</accession>
<dbReference type="EMBL" id="NRDI02000001">
    <property type="protein sequence ID" value="KAI1519985.1"/>
    <property type="molecule type" value="Genomic_DNA"/>
</dbReference>
<dbReference type="OrthoDB" id="2575228at2759"/>
<dbReference type="OMA" id="TKTAGWW"/>
<feature type="compositionally biased region" description="Low complexity" evidence="8">
    <location>
        <begin position="416"/>
        <end position="426"/>
    </location>
</feature>
<feature type="compositionally biased region" description="Polar residues" evidence="8">
    <location>
        <begin position="462"/>
        <end position="471"/>
    </location>
</feature>
<dbReference type="PANTHER" id="PTHR22934">
    <property type="entry name" value="PROTEIN ESC1/WETA-RELATED"/>
    <property type="match status" value="1"/>
</dbReference>
<comment type="similarity">
    <text evidence="1">Belongs to the wetA family.</text>
</comment>
<evidence type="ECO:0000256" key="5">
    <source>
        <dbReference type="ARBA" id="ARBA00023159"/>
    </source>
</evidence>
<dbReference type="PANTHER" id="PTHR22934:SF25">
    <property type="entry name" value="DEVELOPMENTAL REGULATORY PROTEIN WETA"/>
    <property type="match status" value="1"/>
</dbReference>
<dbReference type="EMBL" id="NQIK02000001">
    <property type="protein sequence ID" value="KAF7576129.1"/>
    <property type="molecule type" value="Genomic_DNA"/>
</dbReference>
<name>A0A2W1EQX4_9PLEO</name>
<sequence>MTSLRHRVNTIPVRPINNKEVEVMDLESIIAEFVDPDMLHHFNDSTPDQDLAQFFDLPSSNESEPFDIVPIPDWNTHATWHKALDDSQQNPLSARCDDSTSSIYLSSSTGKESHSDSELLSFDDIFEAPRNQLRSISQPSTPRPHTSTRSAKKTVSFHCQNTTRAVTKLPKKSPTASFAKMMQPSYHRSPIPDMWTKKAESTTGSFQRCSSQELGSPPLSSKVVQQESSNDFCAPYSQPPVYTHTRSPLPHDEPDFSNYQLTPSASPAIGISNGTHNDQSFRGNMGSVLSSSSASSAALSALQTPPSSLPLPMTIWGPETSPGLDFSFSASPEFSNDTKTAGWWDDQIATSQPCSMSVHEGNSRCTSQNMGLGITCDSSFDFNINDSGLPALEMPTFGYPTFSHAPQQQVDQMIPIGRPISRSPSPNTQPRFHRRRPSTNSHPHHRTSSSSQRRKSSNGSTHSSRQMSGTASDGFVNFTPDDSRKILTGVAPSGSSKTKARREKEAADKRRKISQAAMKAVIEAGGDIDSLRRLEREAFLAMEG</sequence>
<evidence type="ECO:0000256" key="8">
    <source>
        <dbReference type="SAM" id="MobiDB-lite"/>
    </source>
</evidence>
<evidence type="ECO:0000313" key="10">
    <source>
        <dbReference type="EMBL" id="KAI1519985.1"/>
    </source>
</evidence>
<evidence type="ECO:0000313" key="9">
    <source>
        <dbReference type="EMBL" id="KAF7576129.1"/>
    </source>
</evidence>
<keyword evidence="3" id="KW-0749">Sporulation</keyword>
<evidence type="ECO:0000256" key="1">
    <source>
        <dbReference type="ARBA" id="ARBA00008881"/>
    </source>
</evidence>
<feature type="region of interest" description="Disordered" evidence="8">
    <location>
        <begin position="200"/>
        <end position="219"/>
    </location>
</feature>
<feature type="region of interest" description="Disordered" evidence="8">
    <location>
        <begin position="132"/>
        <end position="156"/>
    </location>
</feature>
<feature type="region of interest" description="Disordered" evidence="8">
    <location>
        <begin position="416"/>
        <end position="512"/>
    </location>
</feature>
<keyword evidence="12" id="KW-1185">Reference proteome</keyword>
<organism evidence="9 11">
    <name type="scientific">Pyrenophora tritici-repentis</name>
    <dbReference type="NCBI Taxonomy" id="45151"/>
    <lineage>
        <taxon>Eukaryota</taxon>
        <taxon>Fungi</taxon>
        <taxon>Dikarya</taxon>
        <taxon>Ascomycota</taxon>
        <taxon>Pezizomycotina</taxon>
        <taxon>Dothideomycetes</taxon>
        <taxon>Pleosporomycetidae</taxon>
        <taxon>Pleosporales</taxon>
        <taxon>Pleosporineae</taxon>
        <taxon>Pleosporaceae</taxon>
        <taxon>Pyrenophora</taxon>
    </lineage>
</organism>
<dbReference type="GO" id="GO:0048315">
    <property type="term" value="P:conidium formation"/>
    <property type="evidence" value="ECO:0007669"/>
    <property type="project" value="UniProtKB-KW"/>
</dbReference>
<comment type="caution">
    <text evidence="9">The sequence shown here is derived from an EMBL/GenBank/DDBJ whole genome shotgun (WGS) entry which is preliminary data.</text>
</comment>
<keyword evidence="7" id="KW-0183">Conidiation</keyword>
<proteinExistence type="inferred from homology"/>
<evidence type="ECO:0000256" key="4">
    <source>
        <dbReference type="ARBA" id="ARBA00023015"/>
    </source>
</evidence>
<dbReference type="GO" id="GO:0030435">
    <property type="term" value="P:sporulation resulting in formation of a cellular spore"/>
    <property type="evidence" value="ECO:0007669"/>
    <property type="project" value="UniProtKB-KW"/>
</dbReference>
<gene>
    <name evidence="10" type="ORF">Ptr86124_000353</name>
    <name evidence="9" type="ORF">PtrM4_003690</name>
</gene>
<feature type="compositionally biased region" description="Polar residues" evidence="8">
    <location>
        <begin position="201"/>
        <end position="219"/>
    </location>
</feature>
<evidence type="ECO:0000256" key="3">
    <source>
        <dbReference type="ARBA" id="ARBA00022969"/>
    </source>
</evidence>
<keyword evidence="6" id="KW-0804">Transcription</keyword>
<reference evidence="12" key="4">
    <citation type="journal article" date="2022" name="Microb. Genom.">
        <title>A global pangenome for the wheat fungal pathogen Pyrenophora tritici-repentis and prediction of effector protein structural homology.</title>
        <authorList>
            <person name="Moolhuijzen P.M."/>
            <person name="See P.T."/>
            <person name="Shi G."/>
            <person name="Powell H.R."/>
            <person name="Cockram J."/>
            <person name="Jorgensen L.N."/>
            <person name="Benslimane H."/>
            <person name="Strelkov S.E."/>
            <person name="Turner J."/>
            <person name="Liu Z."/>
            <person name="Moffat C.S."/>
        </authorList>
    </citation>
    <scope>NUCLEOTIDE SEQUENCE [LARGE SCALE GENOMIC DNA]</scope>
</reference>
<evidence type="ECO:0000313" key="12">
    <source>
        <dbReference type="Proteomes" id="UP000249757"/>
    </source>
</evidence>